<feature type="region of interest" description="Disordered" evidence="2">
    <location>
        <begin position="1"/>
        <end position="56"/>
    </location>
</feature>
<reference evidence="3" key="1">
    <citation type="submission" date="2021-06" db="EMBL/GenBank/DDBJ databases">
        <authorList>
            <person name="Kallberg Y."/>
            <person name="Tangrot J."/>
            <person name="Rosling A."/>
        </authorList>
    </citation>
    <scope>NUCLEOTIDE SEQUENCE</scope>
    <source>
        <strain evidence="3">UK204</strain>
    </source>
</reference>
<dbReference type="AlphaFoldDB" id="A0A9N9CB59"/>
<feature type="compositionally biased region" description="Polar residues" evidence="2">
    <location>
        <begin position="592"/>
        <end position="627"/>
    </location>
</feature>
<feature type="coiled-coil region" evidence="1">
    <location>
        <begin position="93"/>
        <end position="127"/>
    </location>
</feature>
<comment type="caution">
    <text evidence="3">The sequence shown here is derived from an EMBL/GenBank/DDBJ whole genome shotgun (WGS) entry which is preliminary data.</text>
</comment>
<proteinExistence type="predicted"/>
<feature type="coiled-coil region" evidence="1">
    <location>
        <begin position="170"/>
        <end position="260"/>
    </location>
</feature>
<feature type="compositionally biased region" description="Low complexity" evidence="2">
    <location>
        <begin position="12"/>
        <end position="22"/>
    </location>
</feature>
<keyword evidence="4" id="KW-1185">Reference proteome</keyword>
<evidence type="ECO:0000256" key="2">
    <source>
        <dbReference type="SAM" id="MobiDB-lite"/>
    </source>
</evidence>
<feature type="region of interest" description="Disordered" evidence="2">
    <location>
        <begin position="554"/>
        <end position="627"/>
    </location>
</feature>
<feature type="compositionally biased region" description="Polar residues" evidence="2">
    <location>
        <begin position="31"/>
        <end position="56"/>
    </location>
</feature>
<gene>
    <name evidence="3" type="ORF">FCALED_LOCUS8241</name>
</gene>
<keyword evidence="1" id="KW-0175">Coiled coil</keyword>
<evidence type="ECO:0000313" key="3">
    <source>
        <dbReference type="EMBL" id="CAG8593926.1"/>
    </source>
</evidence>
<dbReference type="OrthoDB" id="2439870at2759"/>
<name>A0A9N9CB59_9GLOM</name>
<evidence type="ECO:0000313" key="4">
    <source>
        <dbReference type="Proteomes" id="UP000789570"/>
    </source>
</evidence>
<sequence>MTNISQYPSDVTTNTNNHHNSTLPMDVDIEGTTNSPSQTPAYSEDQNTSQSCSPLLNDQSGEVPCIQMTQNNLGYSSNQPLTSSNLVTINIGLQELYKSYKLIEEDNKKLQERLKESEETVNAYVNASIEKDEILKNKTDELLEIQKKLFEQSFEHDFKLKKLIPYKSRVEETLRIVDELKQEIKELRDEKSSVRNKYSELKQSFNDQKVTLQQLKQNKEKLESRCNELDQQLKEKRSQIRVLKQKNTELEDEASSYQSALGVATNFKLSDDDQNHTVQYNEDILALHDTLENYVTNLKPKIDVNVEEAKKLLIEYGSQAKISSKDPNKPLIKAVLQRHVLREIFKYVNKYFTCSSKDYYLESDIVTKSNELIELMERFCDTRVGEDEVTRVTPIKLRQQVYAALGTRGFSDIKKSDGDSVHDYIRHISNKINEMMNVYRVIKDVDKKKYVDALAEDLIRNVFRIFYFRSNIQEPKALFHWFNYNEKIDKSFMKGSWGEDEDDLVVEVCSFPLIYSNTNGLKIYTPAKVLPVHVVKQSFAEKLQNVGHKIKKTITGSKSAENNQEDQEESNDKNDKSATSIYSDESDYYSPTEATNDPNRTELITDNPDSTQENEYQTSNAQEYVCV</sequence>
<dbReference type="EMBL" id="CAJVPQ010002353">
    <property type="protein sequence ID" value="CAG8593926.1"/>
    <property type="molecule type" value="Genomic_DNA"/>
</dbReference>
<evidence type="ECO:0000256" key="1">
    <source>
        <dbReference type="SAM" id="Coils"/>
    </source>
</evidence>
<protein>
    <submittedName>
        <fullName evidence="3">12165_t:CDS:1</fullName>
    </submittedName>
</protein>
<dbReference type="Proteomes" id="UP000789570">
    <property type="component" value="Unassembled WGS sequence"/>
</dbReference>
<feature type="compositionally biased region" description="Polar residues" evidence="2">
    <location>
        <begin position="1"/>
        <end position="11"/>
    </location>
</feature>
<accession>A0A9N9CB59</accession>
<organism evidence="3 4">
    <name type="scientific">Funneliformis caledonium</name>
    <dbReference type="NCBI Taxonomy" id="1117310"/>
    <lineage>
        <taxon>Eukaryota</taxon>
        <taxon>Fungi</taxon>
        <taxon>Fungi incertae sedis</taxon>
        <taxon>Mucoromycota</taxon>
        <taxon>Glomeromycotina</taxon>
        <taxon>Glomeromycetes</taxon>
        <taxon>Glomerales</taxon>
        <taxon>Glomeraceae</taxon>
        <taxon>Funneliformis</taxon>
    </lineage>
</organism>